<keyword evidence="3" id="KW-1185">Reference proteome</keyword>
<sequence precursor="true">MSHSLFARFLLIFALLFAQTGGLTHGISHAMADQAQDQSLPHNCDLCAAYAQLGHGIGSSAVHLELTVNHDTPHCAIAAPAISSLFVAFSARAPPYSA</sequence>
<feature type="chain" id="PRO_5003128241" description="DUF2946 domain-containing protein" evidence="1">
    <location>
        <begin position="19"/>
        <end position="98"/>
    </location>
</feature>
<dbReference type="AlphaFoldDB" id="D9SI02"/>
<protein>
    <recommendedName>
        <fullName evidence="4">DUF2946 domain-containing protein</fullName>
    </recommendedName>
</protein>
<reference evidence="2 3" key="1">
    <citation type="submission" date="2010-08" db="EMBL/GenBank/DDBJ databases">
        <title>Complete sequence of Gallionella capsiferriformans ES-2.</title>
        <authorList>
            <consortium name="US DOE Joint Genome Institute"/>
            <person name="Lucas S."/>
            <person name="Copeland A."/>
            <person name="Lapidus A."/>
            <person name="Cheng J.-F."/>
            <person name="Bruce D."/>
            <person name="Goodwin L."/>
            <person name="Pitluck S."/>
            <person name="Chertkov O."/>
            <person name="Davenport K.W."/>
            <person name="Detter J.C."/>
            <person name="Han C."/>
            <person name="Tapia R."/>
            <person name="Land M."/>
            <person name="Hauser L."/>
            <person name="Chang Y.-J."/>
            <person name="Jeffries C."/>
            <person name="Kyrpides N."/>
            <person name="Ivanova N."/>
            <person name="Mikhailova N."/>
            <person name="Shelobolina E.S."/>
            <person name="Picardal F."/>
            <person name="Roden E."/>
            <person name="Emerson D."/>
            <person name="Woyke T."/>
        </authorList>
    </citation>
    <scope>NUCLEOTIDE SEQUENCE [LARGE SCALE GENOMIC DNA]</scope>
    <source>
        <strain evidence="2 3">ES-2</strain>
    </source>
</reference>
<evidence type="ECO:0000256" key="1">
    <source>
        <dbReference type="SAM" id="SignalP"/>
    </source>
</evidence>
<dbReference type="OrthoDB" id="8537219at2"/>
<keyword evidence="1" id="KW-0732">Signal</keyword>
<dbReference type="EMBL" id="CP002159">
    <property type="protein sequence ID" value="ADL56092.1"/>
    <property type="molecule type" value="Genomic_DNA"/>
</dbReference>
<evidence type="ECO:0000313" key="2">
    <source>
        <dbReference type="EMBL" id="ADL56092.1"/>
    </source>
</evidence>
<evidence type="ECO:0008006" key="4">
    <source>
        <dbReference type="Google" id="ProtNLM"/>
    </source>
</evidence>
<dbReference type="eggNOG" id="ENOG5032II7">
    <property type="taxonomic scope" value="Bacteria"/>
</dbReference>
<evidence type="ECO:0000313" key="3">
    <source>
        <dbReference type="Proteomes" id="UP000001235"/>
    </source>
</evidence>
<dbReference type="HOGENOM" id="CLU_2329702_0_0_4"/>
<name>D9SI02_GALCS</name>
<organism evidence="2 3">
    <name type="scientific">Gallionella capsiferriformans (strain ES-2)</name>
    <name type="common">Gallionella ferruginea capsiferriformans (strain ES-2)</name>
    <dbReference type="NCBI Taxonomy" id="395494"/>
    <lineage>
        <taxon>Bacteria</taxon>
        <taxon>Pseudomonadati</taxon>
        <taxon>Pseudomonadota</taxon>
        <taxon>Betaproteobacteria</taxon>
        <taxon>Nitrosomonadales</taxon>
        <taxon>Gallionellaceae</taxon>
        <taxon>Gallionella</taxon>
    </lineage>
</organism>
<proteinExistence type="predicted"/>
<accession>D9SI02</accession>
<dbReference type="KEGG" id="gca:Galf_2087"/>
<gene>
    <name evidence="2" type="ordered locus">Galf_2087</name>
</gene>
<feature type="signal peptide" evidence="1">
    <location>
        <begin position="1"/>
        <end position="18"/>
    </location>
</feature>
<dbReference type="STRING" id="395494.Galf_2087"/>
<dbReference type="Proteomes" id="UP000001235">
    <property type="component" value="Chromosome"/>
</dbReference>
<dbReference type="RefSeq" id="WP_013294024.1">
    <property type="nucleotide sequence ID" value="NC_014394.1"/>
</dbReference>